<dbReference type="EMBL" id="KV419403">
    <property type="protein sequence ID" value="KZS94668.1"/>
    <property type="molecule type" value="Genomic_DNA"/>
</dbReference>
<dbReference type="InterPro" id="IPR000210">
    <property type="entry name" value="BTB/POZ_dom"/>
</dbReference>
<dbReference type="CDD" id="cd18186">
    <property type="entry name" value="BTB_POZ_ZBTB_KLHL-like"/>
    <property type="match status" value="1"/>
</dbReference>
<evidence type="ECO:0000313" key="3">
    <source>
        <dbReference type="Proteomes" id="UP000076722"/>
    </source>
</evidence>
<dbReference type="STRING" id="1314777.A0A164W1N2"/>
<proteinExistence type="predicted"/>
<name>A0A164W1N2_9AGAM</name>
<dbReference type="InterPro" id="IPR011333">
    <property type="entry name" value="SKP1/BTB/POZ_sf"/>
</dbReference>
<feature type="domain" description="BTB" evidence="1">
    <location>
        <begin position="57"/>
        <end position="113"/>
    </location>
</feature>
<reference evidence="2 3" key="1">
    <citation type="journal article" date="2016" name="Mol. Biol. Evol.">
        <title>Comparative Genomics of Early-Diverging Mushroom-Forming Fungi Provides Insights into the Origins of Lignocellulose Decay Capabilities.</title>
        <authorList>
            <person name="Nagy L.G."/>
            <person name="Riley R."/>
            <person name="Tritt A."/>
            <person name="Adam C."/>
            <person name="Daum C."/>
            <person name="Floudas D."/>
            <person name="Sun H."/>
            <person name="Yadav J.S."/>
            <person name="Pangilinan J."/>
            <person name="Larsson K.H."/>
            <person name="Matsuura K."/>
            <person name="Barry K."/>
            <person name="Labutti K."/>
            <person name="Kuo R."/>
            <person name="Ohm R.A."/>
            <person name="Bhattacharya S.S."/>
            <person name="Shirouzu T."/>
            <person name="Yoshinaga Y."/>
            <person name="Martin F.M."/>
            <person name="Grigoriev I.V."/>
            <person name="Hibbett D.S."/>
        </authorList>
    </citation>
    <scope>NUCLEOTIDE SEQUENCE [LARGE SCALE GENOMIC DNA]</scope>
    <source>
        <strain evidence="2 3">HHB9708</strain>
    </source>
</reference>
<dbReference type="AlphaFoldDB" id="A0A164W1N2"/>
<gene>
    <name evidence="2" type="ORF">SISNIDRAFT_439423</name>
</gene>
<protein>
    <recommendedName>
        <fullName evidence="1">BTB domain-containing protein</fullName>
    </recommendedName>
</protein>
<dbReference type="SUPFAM" id="SSF54695">
    <property type="entry name" value="POZ domain"/>
    <property type="match status" value="1"/>
</dbReference>
<dbReference type="Gene3D" id="3.30.710.10">
    <property type="entry name" value="Potassium Channel Kv1.1, Chain A"/>
    <property type="match status" value="1"/>
</dbReference>
<dbReference type="OrthoDB" id="3357985at2759"/>
<evidence type="ECO:0000313" key="2">
    <source>
        <dbReference type="EMBL" id="KZS94668.1"/>
    </source>
</evidence>
<organism evidence="2 3">
    <name type="scientific">Sistotremastrum niveocremeum HHB9708</name>
    <dbReference type="NCBI Taxonomy" id="1314777"/>
    <lineage>
        <taxon>Eukaryota</taxon>
        <taxon>Fungi</taxon>
        <taxon>Dikarya</taxon>
        <taxon>Basidiomycota</taxon>
        <taxon>Agaricomycotina</taxon>
        <taxon>Agaricomycetes</taxon>
        <taxon>Sistotremastrales</taxon>
        <taxon>Sistotremastraceae</taxon>
        <taxon>Sertulicium</taxon>
        <taxon>Sertulicium niveocremeum</taxon>
    </lineage>
</organism>
<evidence type="ECO:0000259" key="1">
    <source>
        <dbReference type="PROSITE" id="PS50097"/>
    </source>
</evidence>
<accession>A0A164W1N2</accession>
<dbReference type="Pfam" id="PF00651">
    <property type="entry name" value="BTB"/>
    <property type="match status" value="1"/>
</dbReference>
<sequence length="322" mass="35358">MSSDDLRTVLNQLAQLQAQLSALQLQHPDSIPLSTSSSTTSKVSESLSDSLFTSPDADITLKTSDNVEFKVFSRILSEASPFFATMFTLPSPSSTIDIPEESNLIDLLLRFIYPIPDPPIRSLSTLDALIATSIKYDLSGPLHSLRSLLLSPQFTSSDPFRLFCIAVRHSLSPEITLIIPHTFTLSLLEMPLTPSLHHISAHSFYRLLRLHQRRSSLAKEIIHSARANFKCPGCNATHLVNGGSSVYPSAWWNDWESRAFEELDKRPGTGVVFSPAFVARSAKAAMSSASSRRCQDCPADILNSQGSLDALRAKIDALSCEL</sequence>
<keyword evidence="3" id="KW-1185">Reference proteome</keyword>
<dbReference type="Proteomes" id="UP000076722">
    <property type="component" value="Unassembled WGS sequence"/>
</dbReference>
<dbReference type="SMART" id="SM00225">
    <property type="entry name" value="BTB"/>
    <property type="match status" value="1"/>
</dbReference>
<dbReference type="PROSITE" id="PS50097">
    <property type="entry name" value="BTB"/>
    <property type="match status" value="1"/>
</dbReference>